<keyword evidence="2" id="KW-1185">Reference proteome</keyword>
<dbReference type="EMBL" id="KZ857388">
    <property type="protein sequence ID" value="RDX53040.1"/>
    <property type="molecule type" value="Genomic_DNA"/>
</dbReference>
<sequence length="140" mass="15503">MPRIDPPFPSFTFVATKMAENRLPAYRHTHLGRYHPYARVVRQRLEDAFMAIDAAASTVPPTPALRPTTPRIEPVDIDVSSFELDGPVAEGEQEGVLPGVEDQDQLGRPKISAVLTDLVGVLRRWLALLVLDAHNADARK</sequence>
<proteinExistence type="predicted"/>
<name>A0A371DKI6_9APHY</name>
<evidence type="ECO:0000313" key="2">
    <source>
        <dbReference type="Proteomes" id="UP000256964"/>
    </source>
</evidence>
<dbReference type="OrthoDB" id="2637024at2759"/>
<gene>
    <name evidence="1" type="ORF">OH76DRAFT_1399632</name>
</gene>
<dbReference type="AlphaFoldDB" id="A0A371DKI6"/>
<evidence type="ECO:0000313" key="1">
    <source>
        <dbReference type="EMBL" id="RDX53040.1"/>
    </source>
</evidence>
<reference evidence="1 2" key="1">
    <citation type="journal article" date="2018" name="Biotechnol. Biofuels">
        <title>Integrative visual omics of the white-rot fungus Polyporus brumalis exposes the biotechnological potential of its oxidative enzymes for delignifying raw plant biomass.</title>
        <authorList>
            <person name="Miyauchi S."/>
            <person name="Rancon A."/>
            <person name="Drula E."/>
            <person name="Hage H."/>
            <person name="Chaduli D."/>
            <person name="Favel A."/>
            <person name="Grisel S."/>
            <person name="Henrissat B."/>
            <person name="Herpoel-Gimbert I."/>
            <person name="Ruiz-Duenas F.J."/>
            <person name="Chevret D."/>
            <person name="Hainaut M."/>
            <person name="Lin J."/>
            <person name="Wang M."/>
            <person name="Pangilinan J."/>
            <person name="Lipzen A."/>
            <person name="Lesage-Meessen L."/>
            <person name="Navarro D."/>
            <person name="Riley R."/>
            <person name="Grigoriev I.V."/>
            <person name="Zhou S."/>
            <person name="Raouche S."/>
            <person name="Rosso M.N."/>
        </authorList>
    </citation>
    <scope>NUCLEOTIDE SEQUENCE [LARGE SCALE GENOMIC DNA]</scope>
    <source>
        <strain evidence="1 2">BRFM 1820</strain>
    </source>
</reference>
<dbReference type="Proteomes" id="UP000256964">
    <property type="component" value="Unassembled WGS sequence"/>
</dbReference>
<protein>
    <submittedName>
        <fullName evidence="1">Uncharacterized protein</fullName>
    </submittedName>
</protein>
<organism evidence="1 2">
    <name type="scientific">Lentinus brumalis</name>
    <dbReference type="NCBI Taxonomy" id="2498619"/>
    <lineage>
        <taxon>Eukaryota</taxon>
        <taxon>Fungi</taxon>
        <taxon>Dikarya</taxon>
        <taxon>Basidiomycota</taxon>
        <taxon>Agaricomycotina</taxon>
        <taxon>Agaricomycetes</taxon>
        <taxon>Polyporales</taxon>
        <taxon>Polyporaceae</taxon>
        <taxon>Lentinus</taxon>
    </lineage>
</organism>
<accession>A0A371DKI6</accession>